<dbReference type="InterPro" id="IPR036638">
    <property type="entry name" value="HLH_DNA-bd_sf"/>
</dbReference>
<dbReference type="SMART" id="SM00353">
    <property type="entry name" value="HLH"/>
    <property type="match status" value="1"/>
</dbReference>
<dbReference type="GO" id="GO:0046983">
    <property type="term" value="F:protein dimerization activity"/>
    <property type="evidence" value="ECO:0007669"/>
    <property type="project" value="InterPro"/>
</dbReference>
<feature type="compositionally biased region" description="Basic residues" evidence="1">
    <location>
        <begin position="41"/>
        <end position="52"/>
    </location>
</feature>
<reference evidence="3" key="2">
    <citation type="submission" date="2023-05" db="EMBL/GenBank/DDBJ databases">
        <authorList>
            <consortium name="Lawrence Berkeley National Laboratory"/>
            <person name="Steindorff A."/>
            <person name="Hensen N."/>
            <person name="Bonometti L."/>
            <person name="Westerberg I."/>
            <person name="Brannstrom I.O."/>
            <person name="Guillou S."/>
            <person name="Cros-Aarteil S."/>
            <person name="Calhoun S."/>
            <person name="Haridas S."/>
            <person name="Kuo A."/>
            <person name="Mondo S."/>
            <person name="Pangilinan J."/>
            <person name="Riley R."/>
            <person name="Labutti K."/>
            <person name="Andreopoulos B."/>
            <person name="Lipzen A."/>
            <person name="Chen C."/>
            <person name="Yanf M."/>
            <person name="Daum C."/>
            <person name="Ng V."/>
            <person name="Clum A."/>
            <person name="Ohm R."/>
            <person name="Martin F."/>
            <person name="Silar P."/>
            <person name="Natvig D."/>
            <person name="Lalanne C."/>
            <person name="Gautier V."/>
            <person name="Ament-Velasquez S.L."/>
            <person name="Kruys A."/>
            <person name="Hutchinson M.I."/>
            <person name="Powell A.J."/>
            <person name="Barry K."/>
            <person name="Miller A.N."/>
            <person name="Grigoriev I.V."/>
            <person name="Debuchy R."/>
            <person name="Gladieux P."/>
            <person name="Thoren M.H."/>
            <person name="Johannesson H."/>
        </authorList>
    </citation>
    <scope>NUCLEOTIDE SEQUENCE</scope>
    <source>
        <strain evidence="3">CBS 538.74</strain>
    </source>
</reference>
<dbReference type="Pfam" id="PF00010">
    <property type="entry name" value="HLH"/>
    <property type="match status" value="1"/>
</dbReference>
<feature type="compositionally biased region" description="Acidic residues" evidence="1">
    <location>
        <begin position="69"/>
        <end position="79"/>
    </location>
</feature>
<feature type="domain" description="BHLH" evidence="2">
    <location>
        <begin position="83"/>
        <end position="224"/>
    </location>
</feature>
<feature type="region of interest" description="Disordered" evidence="1">
    <location>
        <begin position="111"/>
        <end position="177"/>
    </location>
</feature>
<feature type="compositionally biased region" description="Low complexity" evidence="1">
    <location>
        <begin position="159"/>
        <end position="177"/>
    </location>
</feature>
<sequence>MDLCTRESTRLNDHSGHKPKESTPDRGQSKRRLHGSEPRQPKGRTKRKRVSKRVTDDQPSPESGPPTSEEADPKEEEEDGHCHSRKRHTLVEQKYRQRLNSQFNQLLAILPATPDDNNSHNRPPPLLQSAAAAAAAAAAATTATPFPQKHEKETSERNSNIQSTSSSSSTFPIHNHSSMSIIKPGLSLDTAAGGGVGRGGGGGDQRRVSKGEVLERARVYILSLEREHRRLVTERRELDLLWEGGGEVRGRGGGCYYGG</sequence>
<gene>
    <name evidence="3" type="ORF">C8A00DRAFT_36608</name>
</gene>
<feature type="compositionally biased region" description="Basic and acidic residues" evidence="1">
    <location>
        <begin position="1"/>
        <end position="40"/>
    </location>
</feature>
<evidence type="ECO:0000313" key="4">
    <source>
        <dbReference type="Proteomes" id="UP001302745"/>
    </source>
</evidence>
<dbReference type="SUPFAM" id="SSF47459">
    <property type="entry name" value="HLH, helix-loop-helix DNA-binding domain"/>
    <property type="match status" value="1"/>
</dbReference>
<keyword evidence="4" id="KW-1185">Reference proteome</keyword>
<reference evidence="3" key="1">
    <citation type="journal article" date="2023" name="Mol. Phylogenet. Evol.">
        <title>Genome-scale phylogeny and comparative genomics of the fungal order Sordariales.</title>
        <authorList>
            <person name="Hensen N."/>
            <person name="Bonometti L."/>
            <person name="Westerberg I."/>
            <person name="Brannstrom I.O."/>
            <person name="Guillou S."/>
            <person name="Cros-Aarteil S."/>
            <person name="Calhoun S."/>
            <person name="Haridas S."/>
            <person name="Kuo A."/>
            <person name="Mondo S."/>
            <person name="Pangilinan J."/>
            <person name="Riley R."/>
            <person name="LaButti K."/>
            <person name="Andreopoulos B."/>
            <person name="Lipzen A."/>
            <person name="Chen C."/>
            <person name="Yan M."/>
            <person name="Daum C."/>
            <person name="Ng V."/>
            <person name="Clum A."/>
            <person name="Steindorff A."/>
            <person name="Ohm R.A."/>
            <person name="Martin F."/>
            <person name="Silar P."/>
            <person name="Natvig D.O."/>
            <person name="Lalanne C."/>
            <person name="Gautier V."/>
            <person name="Ament-Velasquez S.L."/>
            <person name="Kruys A."/>
            <person name="Hutchinson M.I."/>
            <person name="Powell A.J."/>
            <person name="Barry K."/>
            <person name="Miller A.N."/>
            <person name="Grigoriev I.V."/>
            <person name="Debuchy R."/>
            <person name="Gladieux P."/>
            <person name="Hiltunen Thoren M."/>
            <person name="Johannesson H."/>
        </authorList>
    </citation>
    <scope>NUCLEOTIDE SEQUENCE</scope>
    <source>
        <strain evidence="3">CBS 538.74</strain>
    </source>
</reference>
<evidence type="ECO:0000313" key="3">
    <source>
        <dbReference type="EMBL" id="KAK4150781.1"/>
    </source>
</evidence>
<name>A0AAN6VIH9_9PEZI</name>
<evidence type="ECO:0000259" key="2">
    <source>
        <dbReference type="PROSITE" id="PS50888"/>
    </source>
</evidence>
<dbReference type="Gene3D" id="4.10.280.10">
    <property type="entry name" value="Helix-loop-helix DNA-binding domain"/>
    <property type="match status" value="1"/>
</dbReference>
<dbReference type="AlphaFoldDB" id="A0AAN6VIH9"/>
<dbReference type="InterPro" id="IPR011598">
    <property type="entry name" value="bHLH_dom"/>
</dbReference>
<organism evidence="3 4">
    <name type="scientific">Chaetomidium leptoderma</name>
    <dbReference type="NCBI Taxonomy" id="669021"/>
    <lineage>
        <taxon>Eukaryota</taxon>
        <taxon>Fungi</taxon>
        <taxon>Dikarya</taxon>
        <taxon>Ascomycota</taxon>
        <taxon>Pezizomycotina</taxon>
        <taxon>Sordariomycetes</taxon>
        <taxon>Sordariomycetidae</taxon>
        <taxon>Sordariales</taxon>
        <taxon>Chaetomiaceae</taxon>
        <taxon>Chaetomidium</taxon>
    </lineage>
</organism>
<evidence type="ECO:0000256" key="1">
    <source>
        <dbReference type="SAM" id="MobiDB-lite"/>
    </source>
</evidence>
<accession>A0AAN6VIH9</accession>
<comment type="caution">
    <text evidence="3">The sequence shown here is derived from an EMBL/GenBank/DDBJ whole genome shotgun (WGS) entry which is preliminary data.</text>
</comment>
<protein>
    <recommendedName>
        <fullName evidence="2">BHLH domain-containing protein</fullName>
    </recommendedName>
</protein>
<dbReference type="PROSITE" id="PS50888">
    <property type="entry name" value="BHLH"/>
    <property type="match status" value="1"/>
</dbReference>
<feature type="region of interest" description="Disordered" evidence="1">
    <location>
        <begin position="1"/>
        <end position="87"/>
    </location>
</feature>
<dbReference type="Proteomes" id="UP001302745">
    <property type="component" value="Unassembled WGS sequence"/>
</dbReference>
<proteinExistence type="predicted"/>
<dbReference type="EMBL" id="MU857051">
    <property type="protein sequence ID" value="KAK4150781.1"/>
    <property type="molecule type" value="Genomic_DNA"/>
</dbReference>
<feature type="compositionally biased region" description="Low complexity" evidence="1">
    <location>
        <begin position="130"/>
        <end position="144"/>
    </location>
</feature>